<protein>
    <submittedName>
        <fullName evidence="5">RpiR family transcriptional regulator</fullName>
    </submittedName>
</protein>
<evidence type="ECO:0000256" key="2">
    <source>
        <dbReference type="ARBA" id="ARBA00023125"/>
    </source>
</evidence>
<dbReference type="RefSeq" id="WP_123422464.1">
    <property type="nucleotide sequence ID" value="NZ_RJUL01000011.1"/>
</dbReference>
<evidence type="ECO:0000256" key="3">
    <source>
        <dbReference type="ARBA" id="ARBA00023163"/>
    </source>
</evidence>
<reference evidence="5 6" key="1">
    <citation type="submission" date="2018-11" db="EMBL/GenBank/DDBJ databases">
        <title>Genomic Encyclopedia of Type Strains, Phase IV (KMG-IV): sequencing the most valuable type-strain genomes for metagenomic binning, comparative biology and taxonomic classification.</title>
        <authorList>
            <person name="Goeker M."/>
        </authorList>
    </citation>
    <scope>NUCLEOTIDE SEQUENCE [LARGE SCALE GENOMIC DNA]</scope>
    <source>
        <strain evidence="5 6">DSM 21945</strain>
    </source>
</reference>
<dbReference type="PROSITE" id="PS51071">
    <property type="entry name" value="HTH_RPIR"/>
    <property type="match status" value="1"/>
</dbReference>
<dbReference type="GO" id="GO:0003677">
    <property type="term" value="F:DNA binding"/>
    <property type="evidence" value="ECO:0007669"/>
    <property type="project" value="UniProtKB-KW"/>
</dbReference>
<evidence type="ECO:0000313" key="5">
    <source>
        <dbReference type="EMBL" id="ROQ21959.1"/>
    </source>
</evidence>
<comment type="caution">
    <text evidence="5">The sequence shown here is derived from an EMBL/GenBank/DDBJ whole genome shotgun (WGS) entry which is preliminary data.</text>
</comment>
<dbReference type="InterPro" id="IPR001347">
    <property type="entry name" value="SIS_dom"/>
</dbReference>
<dbReference type="AlphaFoldDB" id="A0A3N1P1N4"/>
<dbReference type="Gene3D" id="1.10.10.10">
    <property type="entry name" value="Winged helix-like DNA-binding domain superfamily/Winged helix DNA-binding domain"/>
    <property type="match status" value="1"/>
</dbReference>
<dbReference type="GO" id="GO:0003700">
    <property type="term" value="F:DNA-binding transcription factor activity"/>
    <property type="evidence" value="ECO:0007669"/>
    <property type="project" value="InterPro"/>
</dbReference>
<dbReference type="Gene3D" id="3.40.50.10490">
    <property type="entry name" value="Glucose-6-phosphate isomerase like protein, domain 1"/>
    <property type="match status" value="1"/>
</dbReference>
<dbReference type="PANTHER" id="PTHR30514">
    <property type="entry name" value="GLUCOKINASE"/>
    <property type="match status" value="1"/>
</dbReference>
<dbReference type="SUPFAM" id="SSF46689">
    <property type="entry name" value="Homeodomain-like"/>
    <property type="match status" value="1"/>
</dbReference>
<dbReference type="InterPro" id="IPR000281">
    <property type="entry name" value="HTH_RpiR"/>
</dbReference>
<evidence type="ECO:0000259" key="4">
    <source>
        <dbReference type="PROSITE" id="PS51071"/>
    </source>
</evidence>
<dbReference type="GO" id="GO:1901135">
    <property type="term" value="P:carbohydrate derivative metabolic process"/>
    <property type="evidence" value="ECO:0007669"/>
    <property type="project" value="InterPro"/>
</dbReference>
<dbReference type="InterPro" id="IPR009057">
    <property type="entry name" value="Homeodomain-like_sf"/>
</dbReference>
<keyword evidence="2" id="KW-0238">DNA-binding</keyword>
<evidence type="ECO:0000256" key="1">
    <source>
        <dbReference type="ARBA" id="ARBA00023015"/>
    </source>
</evidence>
<dbReference type="STRING" id="584787.GCA_001247655_03468"/>
<dbReference type="Pfam" id="PF01380">
    <property type="entry name" value="SIS"/>
    <property type="match status" value="1"/>
</dbReference>
<evidence type="ECO:0000313" key="6">
    <source>
        <dbReference type="Proteomes" id="UP000268033"/>
    </source>
</evidence>
<dbReference type="CDD" id="cd05013">
    <property type="entry name" value="SIS_RpiR"/>
    <property type="match status" value="1"/>
</dbReference>
<name>A0A3N1P1N4_9GAMM</name>
<dbReference type="InterPro" id="IPR046348">
    <property type="entry name" value="SIS_dom_sf"/>
</dbReference>
<dbReference type="Proteomes" id="UP000268033">
    <property type="component" value="Unassembled WGS sequence"/>
</dbReference>
<dbReference type="EMBL" id="RJUL01000011">
    <property type="protein sequence ID" value="ROQ21959.1"/>
    <property type="molecule type" value="Genomic_DNA"/>
</dbReference>
<accession>A0A3N1P1N4</accession>
<dbReference type="PANTHER" id="PTHR30514:SF18">
    <property type="entry name" value="RPIR-FAMILY TRANSCRIPTIONAL REGULATOR"/>
    <property type="match status" value="1"/>
</dbReference>
<dbReference type="InterPro" id="IPR035472">
    <property type="entry name" value="RpiR-like_SIS"/>
</dbReference>
<dbReference type="SUPFAM" id="SSF53697">
    <property type="entry name" value="SIS domain"/>
    <property type="match status" value="1"/>
</dbReference>
<keyword evidence="3" id="KW-0804">Transcription</keyword>
<sequence length="288" mass="31752">MPGPQTLHLADYRERLASLQHLPEAELKVAHYIEGIFKELPFYGITDIANTCGVSKATIGRFLNKIGFLGYARFKAAVVSSLEQGRSPSPWEAANRGLMSDDQAVFACHVKDVVANLYDSLDQISASDFDQAASYLADLSKKLYVIGPASSGSLAVYFTTFIRYIRGDVQQLSLDTSLLPHSLLDVDEHSVLFVISFYRFNVDAAKVTKWFRARGAKIVVLSNTSANPYSPHSDIELIVASTSGSIFQSRSSGLVLIEALLRKIALDHMDKSRMDALESLFGEFNTFP</sequence>
<keyword evidence="6" id="KW-1185">Reference proteome</keyword>
<feature type="domain" description="HTH rpiR-type" evidence="4">
    <location>
        <begin position="9"/>
        <end position="85"/>
    </location>
</feature>
<dbReference type="Pfam" id="PF01418">
    <property type="entry name" value="HTH_6"/>
    <property type="match status" value="1"/>
</dbReference>
<keyword evidence="1" id="KW-0805">Transcription regulation</keyword>
<gene>
    <name evidence="5" type="ORF">EDC28_11161</name>
</gene>
<dbReference type="InterPro" id="IPR036388">
    <property type="entry name" value="WH-like_DNA-bd_sf"/>
</dbReference>
<proteinExistence type="predicted"/>
<dbReference type="InterPro" id="IPR047640">
    <property type="entry name" value="RpiR-like"/>
</dbReference>
<dbReference type="GO" id="GO:0097367">
    <property type="term" value="F:carbohydrate derivative binding"/>
    <property type="evidence" value="ECO:0007669"/>
    <property type="project" value="InterPro"/>
</dbReference>
<organism evidence="5 6">
    <name type="scientific">Gallaecimonas pentaromativorans</name>
    <dbReference type="NCBI Taxonomy" id="584787"/>
    <lineage>
        <taxon>Bacteria</taxon>
        <taxon>Pseudomonadati</taxon>
        <taxon>Pseudomonadota</taxon>
        <taxon>Gammaproteobacteria</taxon>
        <taxon>Enterobacterales</taxon>
        <taxon>Gallaecimonadaceae</taxon>
        <taxon>Gallaecimonas</taxon>
    </lineage>
</organism>